<protein>
    <recommendedName>
        <fullName evidence="2">MULE transposase domain-containing protein</fullName>
    </recommendedName>
</protein>
<proteinExistence type="predicted"/>
<dbReference type="Pfam" id="PF10551">
    <property type="entry name" value="MULE"/>
    <property type="match status" value="1"/>
</dbReference>
<dbReference type="Proteomes" id="UP000467840">
    <property type="component" value="Chromosome 4"/>
</dbReference>
<dbReference type="InterPro" id="IPR018289">
    <property type="entry name" value="MULE_transposase_dom"/>
</dbReference>
<evidence type="ECO:0000313" key="3">
    <source>
        <dbReference type="EMBL" id="KAF2302214.1"/>
    </source>
</evidence>
<feature type="domain" description="MULE transposase" evidence="2">
    <location>
        <begin position="173"/>
        <end position="265"/>
    </location>
</feature>
<dbReference type="PANTHER" id="PTHR47718">
    <property type="entry name" value="OS01G0519700 PROTEIN"/>
    <property type="match status" value="1"/>
</dbReference>
<accession>A0A6A6LMF0</accession>
<reference evidence="3 4" key="1">
    <citation type="journal article" date="2020" name="Mol. Plant">
        <title>The Chromosome-Based Rubber Tree Genome Provides New Insights into Spurge Genome Evolution and Rubber Biosynthesis.</title>
        <authorList>
            <person name="Liu J."/>
            <person name="Shi C."/>
            <person name="Shi C.C."/>
            <person name="Li W."/>
            <person name="Zhang Q.J."/>
            <person name="Zhang Y."/>
            <person name="Li K."/>
            <person name="Lu H.F."/>
            <person name="Shi C."/>
            <person name="Zhu S.T."/>
            <person name="Xiao Z.Y."/>
            <person name="Nan H."/>
            <person name="Yue Y."/>
            <person name="Zhu X.G."/>
            <person name="Wu Y."/>
            <person name="Hong X.N."/>
            <person name="Fan G.Y."/>
            <person name="Tong Y."/>
            <person name="Zhang D."/>
            <person name="Mao C.L."/>
            <person name="Liu Y.L."/>
            <person name="Hao S.J."/>
            <person name="Liu W.Q."/>
            <person name="Lv M.Q."/>
            <person name="Zhang H.B."/>
            <person name="Liu Y."/>
            <person name="Hu-Tang G.R."/>
            <person name="Wang J.P."/>
            <person name="Wang J.H."/>
            <person name="Sun Y.H."/>
            <person name="Ni S.B."/>
            <person name="Chen W.B."/>
            <person name="Zhang X.C."/>
            <person name="Jiao Y.N."/>
            <person name="Eichler E.E."/>
            <person name="Li G.H."/>
            <person name="Liu X."/>
            <person name="Gao L.Z."/>
        </authorList>
    </citation>
    <scope>NUCLEOTIDE SEQUENCE [LARGE SCALE GENOMIC DNA]</scope>
    <source>
        <strain evidence="4">cv. GT1</strain>
        <tissue evidence="3">Leaf</tissue>
    </source>
</reference>
<feature type="region of interest" description="Disordered" evidence="1">
    <location>
        <begin position="1"/>
        <end position="26"/>
    </location>
</feature>
<evidence type="ECO:0000313" key="4">
    <source>
        <dbReference type="Proteomes" id="UP000467840"/>
    </source>
</evidence>
<comment type="caution">
    <text evidence="3">The sequence shown here is derived from an EMBL/GenBank/DDBJ whole genome shotgun (WGS) entry which is preliminary data.</text>
</comment>
<evidence type="ECO:0000256" key="1">
    <source>
        <dbReference type="SAM" id="MobiDB-lite"/>
    </source>
</evidence>
<evidence type="ECO:0000259" key="2">
    <source>
        <dbReference type="Pfam" id="PF10551"/>
    </source>
</evidence>
<organism evidence="3 4">
    <name type="scientific">Hevea brasiliensis</name>
    <name type="common">Para rubber tree</name>
    <name type="synonym">Siphonia brasiliensis</name>
    <dbReference type="NCBI Taxonomy" id="3981"/>
    <lineage>
        <taxon>Eukaryota</taxon>
        <taxon>Viridiplantae</taxon>
        <taxon>Streptophyta</taxon>
        <taxon>Embryophyta</taxon>
        <taxon>Tracheophyta</taxon>
        <taxon>Spermatophyta</taxon>
        <taxon>Magnoliopsida</taxon>
        <taxon>eudicotyledons</taxon>
        <taxon>Gunneridae</taxon>
        <taxon>Pentapetalae</taxon>
        <taxon>rosids</taxon>
        <taxon>fabids</taxon>
        <taxon>Malpighiales</taxon>
        <taxon>Euphorbiaceae</taxon>
        <taxon>Crotonoideae</taxon>
        <taxon>Micrandreae</taxon>
        <taxon>Hevea</taxon>
    </lineage>
</organism>
<dbReference type="PANTHER" id="PTHR47718:SF13">
    <property type="entry name" value="OS09G0290500 PROTEIN"/>
    <property type="match status" value="1"/>
</dbReference>
<name>A0A6A6LMF0_HEVBR</name>
<feature type="compositionally biased region" description="Acidic residues" evidence="1">
    <location>
        <begin position="1"/>
        <end position="15"/>
    </location>
</feature>
<gene>
    <name evidence="3" type="ORF">GH714_033754</name>
</gene>
<dbReference type="EMBL" id="JAAGAX010000010">
    <property type="protein sequence ID" value="KAF2302214.1"/>
    <property type="molecule type" value="Genomic_DNA"/>
</dbReference>
<dbReference type="AlphaFoldDB" id="A0A6A6LMF0"/>
<keyword evidence="4" id="KW-1185">Reference proteome</keyword>
<sequence>MEEESEENEAEEESQVGEASDGNGNQISVIHDKNQQIELAGRDQPLSVGMYYASINVLFDAYLSYAREKSFSVAKKSASKGNDNTQHNHELDPNMSKFMRVHRSIPLAIKRRLEAHDIAEIRPSKSVRLLKVQASGPEKLSCLPRDCHEDQRLTNVFLVHPRSIIAYEEFCDVVSVDTTYLVNHYKMPFASIVGVNHHSQSILLGSALISHEDAKTFKWVFSTWLIVMCGRAPNAIMTDQCESMKSTIREVMPNATHRFCIWHILCKVPEKLKGVQEYDKAKKEFITLIYDSLSPTMFERNWHEFVVKYNLEGNEWLLKLYNERQFWVPVYVNHIFWPGMLLTQRSEGMHVYFDGFRMRSNEFGIVVLQCASICSSEDVNEDDEEFDEPGFEQHKILERSLMNDWYVKEHVYSILYNEEGSMFICNYRKFESNGILCAHILKVITLKDIRQIHERYMIRRWRKDVYRRHSNMFCDAGYPHMTEEYKKFKEIDKSFNEAADMAKESVSRLERMKACLEDLKLGFQNWDGRLNNANDNVNGDAPDDGDRDLQTQIMIVRNPIVASSRGRPRGSRFRHQMLM</sequence>